<keyword evidence="2" id="KW-0732">Signal</keyword>
<feature type="chain" id="PRO_5010317084" evidence="2">
    <location>
        <begin position="21"/>
        <end position="942"/>
    </location>
</feature>
<dbReference type="SMART" id="SM00642">
    <property type="entry name" value="Aamy"/>
    <property type="match status" value="1"/>
</dbReference>
<dbReference type="NCBIfam" id="TIGR04183">
    <property type="entry name" value="Por_Secre_tail"/>
    <property type="match status" value="1"/>
</dbReference>
<dbReference type="Pfam" id="PF00128">
    <property type="entry name" value="Alpha-amylase"/>
    <property type="match status" value="1"/>
</dbReference>
<dbReference type="Gene3D" id="3.20.20.80">
    <property type="entry name" value="Glycosidases"/>
    <property type="match status" value="1"/>
</dbReference>
<evidence type="ECO:0000256" key="2">
    <source>
        <dbReference type="SAM" id="SignalP"/>
    </source>
</evidence>
<comment type="caution">
    <text evidence="4">The sequence shown here is derived from an EMBL/GenBank/DDBJ whole genome shotgun (WGS) entry which is preliminary data.</text>
</comment>
<dbReference type="PANTHER" id="PTHR43002">
    <property type="entry name" value="GLYCOGEN DEBRANCHING ENZYME"/>
    <property type="match status" value="1"/>
</dbReference>
<evidence type="ECO:0000259" key="3">
    <source>
        <dbReference type="SMART" id="SM00642"/>
    </source>
</evidence>
<comment type="similarity">
    <text evidence="1">Belongs to the glycosyl hydrolase 13 family.</text>
</comment>
<dbReference type="OrthoDB" id="9761875at2"/>
<reference evidence="4 5" key="1">
    <citation type="submission" date="2016-10" db="EMBL/GenBank/DDBJ databases">
        <title>Arsenicibacter rosenii gen. nov., sp. nov., an efficient arsenic-methylating bacterium isolated from an arsenic-contaminated paddy soil.</title>
        <authorList>
            <person name="Huang K."/>
        </authorList>
    </citation>
    <scope>NUCLEOTIDE SEQUENCE [LARGE SCALE GENOMIC DNA]</scope>
    <source>
        <strain evidence="4 5">SM-1</strain>
    </source>
</reference>
<sequence length="942" mass="106082">MQRSLFFLFSWLFVFAQAPAQIVTTQPAFPTTDQEVTLIVDLRQAKDSRAAGLLGKTNDVYLWSGAGSTDTNPWEFQPAGQTDFSKPFEPGRMTALGNDRWQIKLTPRTYFNVPAAKAIKRLGLVVKSGDGRFQTEDLFVSVFDTKLSVIFTKPTEQRFFVEANSTIDVQAIASQKANFTITRQGATVFTASNRDTVNFSFSAGNLGNTVFPVIVQAKTASETAADTFYYSIRPQPKIAELPAGVKDGITYLAADRVILSFFAPEKQFVHVIGEFNNWTYSPAYLMNRTPDGNRYWIELGSLPAGQEVAYQYLVNGTLAVADPYADKILDPNNDKYISSTTYPNLKAYPQGAQGIVSVLQTNQTPFAWKTASFQRSDPKKMVVYELLVRDFSSNRSYKTLTDSLSYLKRLGVNVIELMPVMEFSGNDSWGYNPIFYFAPDKAYGTKDDLKRFVDACHSNGIAVVLDMVLNQADYEFPYVKMYWNNDRPAANNPFFNQQATHPFSVFFDFNHESTATQALVQRVCQYWIQEYKFDGYRFDLSKGFTQKNTGNDVNAWGTYDASRVAIWKRIYDQIRSYDKTAYVMLEHFADNQEEKELANYGMMLWGNHNYDFRGAARGQGGNFEGISYQKRGFSTPNLIGYAESHDEERIMFDLAQNGIIDGNYNIKTVATALDRSKLAAAFLLSVPGPKLIWQFGELGYDLSINTCSDGTTILNDCRTAAKPVRWNYAQDARRLKLYKTYSEFIKLKQSLPAFSSTDFTMDFSTTVKRLTLPNVSGSAFLIGNFETRSQTVKAGFPSGGIWYHYFTGQEINVQDPNMTLVLEPGAFHLFTQTKLPAPESGIVPFTLTSSLITAVPEDLRLDLQLNPNPTADEVMLNLTNGYRGPVAITLIDMQGREVMTQQVQKNSPQLRQLIPTKALPTATYLIRVRQGDQQATKRFIKQ</sequence>
<dbReference type="SUPFAM" id="SSF81296">
    <property type="entry name" value="E set domains"/>
    <property type="match status" value="1"/>
</dbReference>
<dbReference type="EMBL" id="MORL01000004">
    <property type="protein sequence ID" value="OIN59371.1"/>
    <property type="molecule type" value="Genomic_DNA"/>
</dbReference>
<dbReference type="AlphaFoldDB" id="A0A1S2VKR8"/>
<dbReference type="InterPro" id="IPR017853">
    <property type="entry name" value="GH"/>
</dbReference>
<feature type="signal peptide" evidence="2">
    <location>
        <begin position="1"/>
        <end position="20"/>
    </location>
</feature>
<dbReference type="GO" id="GO:0005975">
    <property type="term" value="P:carbohydrate metabolic process"/>
    <property type="evidence" value="ECO:0007669"/>
    <property type="project" value="InterPro"/>
</dbReference>
<dbReference type="CDD" id="cd11350">
    <property type="entry name" value="AmyAc_4"/>
    <property type="match status" value="1"/>
</dbReference>
<dbReference type="InterPro" id="IPR006047">
    <property type="entry name" value="GH13_cat_dom"/>
</dbReference>
<accession>A0A1S2VKR8</accession>
<dbReference type="Gene3D" id="2.60.40.10">
    <property type="entry name" value="Immunoglobulins"/>
    <property type="match status" value="1"/>
</dbReference>
<evidence type="ECO:0000313" key="4">
    <source>
        <dbReference type="EMBL" id="OIN59371.1"/>
    </source>
</evidence>
<evidence type="ECO:0000256" key="1">
    <source>
        <dbReference type="ARBA" id="ARBA00008061"/>
    </source>
</evidence>
<dbReference type="InterPro" id="IPR013783">
    <property type="entry name" value="Ig-like_fold"/>
</dbReference>
<dbReference type="InterPro" id="IPR026444">
    <property type="entry name" value="Secre_tail"/>
</dbReference>
<name>A0A1S2VKR8_9BACT</name>
<protein>
    <submittedName>
        <fullName evidence="4">Alpha-amylase</fullName>
    </submittedName>
</protein>
<dbReference type="InterPro" id="IPR014756">
    <property type="entry name" value="Ig_E-set"/>
</dbReference>
<dbReference type="SUPFAM" id="SSF51445">
    <property type="entry name" value="(Trans)glycosidases"/>
    <property type="match status" value="1"/>
</dbReference>
<organism evidence="4 5">
    <name type="scientific">Arsenicibacter rosenii</name>
    <dbReference type="NCBI Taxonomy" id="1750698"/>
    <lineage>
        <taxon>Bacteria</taxon>
        <taxon>Pseudomonadati</taxon>
        <taxon>Bacteroidota</taxon>
        <taxon>Cytophagia</taxon>
        <taxon>Cytophagales</taxon>
        <taxon>Spirosomataceae</taxon>
        <taxon>Arsenicibacter</taxon>
    </lineage>
</organism>
<proteinExistence type="inferred from homology"/>
<keyword evidence="5" id="KW-1185">Reference proteome</keyword>
<feature type="domain" description="Glycosyl hydrolase family 13 catalytic" evidence="3">
    <location>
        <begin position="385"/>
        <end position="718"/>
    </location>
</feature>
<evidence type="ECO:0000313" key="5">
    <source>
        <dbReference type="Proteomes" id="UP000181790"/>
    </source>
</evidence>
<gene>
    <name evidence="4" type="ORF">BLX24_10355</name>
</gene>
<dbReference type="RefSeq" id="WP_071503054.1">
    <property type="nucleotide sequence ID" value="NZ_MORL01000004.1"/>
</dbReference>
<dbReference type="Proteomes" id="UP000181790">
    <property type="component" value="Unassembled WGS sequence"/>
</dbReference>
<dbReference type="Pfam" id="PF18962">
    <property type="entry name" value="Por_Secre_tail"/>
    <property type="match status" value="1"/>
</dbReference>